<dbReference type="SUPFAM" id="SSF140683">
    <property type="entry name" value="SP0561-like"/>
    <property type="match status" value="1"/>
</dbReference>
<dbReference type="PANTHER" id="PTHR39341">
    <property type="entry name" value="BSL7085 PROTEIN"/>
    <property type="match status" value="1"/>
</dbReference>
<dbReference type="InterPro" id="IPR015077">
    <property type="entry name" value="DUF1858"/>
</dbReference>
<evidence type="ECO:0000259" key="1">
    <source>
        <dbReference type="Pfam" id="PF08984"/>
    </source>
</evidence>
<name>A0ABT3BIW4_9RHOB</name>
<protein>
    <submittedName>
        <fullName evidence="2">DUF1858 domain-containing protein</fullName>
    </submittedName>
</protein>
<evidence type="ECO:0000313" key="3">
    <source>
        <dbReference type="Proteomes" id="UP001208690"/>
    </source>
</evidence>
<evidence type="ECO:0000313" key="2">
    <source>
        <dbReference type="EMBL" id="MCV3273513.1"/>
    </source>
</evidence>
<reference evidence="2 3" key="1">
    <citation type="submission" date="2022-04" db="EMBL/GenBank/DDBJ databases">
        <title>Roseobacter sp. WL0113 is a bacterium isolated from neritic sediment.</title>
        <authorList>
            <person name="Wang L."/>
            <person name="He W."/>
            <person name="Zhang D.-F."/>
        </authorList>
    </citation>
    <scope>NUCLEOTIDE SEQUENCE [LARGE SCALE GENOMIC DNA]</scope>
    <source>
        <strain evidence="2 3">WL0113</strain>
    </source>
</reference>
<organism evidence="2 3">
    <name type="scientific">Roseobacter sinensis</name>
    <dbReference type="NCBI Taxonomy" id="2931391"/>
    <lineage>
        <taxon>Bacteria</taxon>
        <taxon>Pseudomonadati</taxon>
        <taxon>Pseudomonadota</taxon>
        <taxon>Alphaproteobacteria</taxon>
        <taxon>Rhodobacterales</taxon>
        <taxon>Roseobacteraceae</taxon>
        <taxon>Roseobacter</taxon>
    </lineage>
</organism>
<dbReference type="EMBL" id="JALIEB010000016">
    <property type="protein sequence ID" value="MCV3273513.1"/>
    <property type="molecule type" value="Genomic_DNA"/>
</dbReference>
<feature type="domain" description="DUF1858" evidence="1">
    <location>
        <begin position="2"/>
        <end position="42"/>
    </location>
</feature>
<proteinExistence type="predicted"/>
<dbReference type="PANTHER" id="PTHR39341:SF1">
    <property type="entry name" value="DUF1858 DOMAIN-CONTAINING PROTEIN"/>
    <property type="match status" value="1"/>
</dbReference>
<keyword evidence="3" id="KW-1185">Reference proteome</keyword>
<dbReference type="NCBIfam" id="TIGR03980">
    <property type="entry name" value="prismane_assoc"/>
    <property type="match status" value="1"/>
</dbReference>
<dbReference type="InterPro" id="IPR023883">
    <property type="entry name" value="CHP03980_redox-disulphide"/>
</dbReference>
<gene>
    <name evidence="2" type="ORF">MUB52_18945</name>
</gene>
<dbReference type="Gene3D" id="1.10.3910.10">
    <property type="entry name" value="SP0561-like"/>
    <property type="match status" value="1"/>
</dbReference>
<dbReference type="Pfam" id="PF08984">
    <property type="entry name" value="DUF1858"/>
    <property type="match status" value="1"/>
</dbReference>
<dbReference type="Proteomes" id="UP001208690">
    <property type="component" value="Unassembled WGS sequence"/>
</dbReference>
<sequence>MTQWPQTIPVFIKYKMLCVGCMVSSFHTVEDASKEHGVDDALFKADLRKCMGCQKTPEI</sequence>
<dbReference type="InterPro" id="IPR038062">
    <property type="entry name" value="ScdA-like_N_sf"/>
</dbReference>
<comment type="caution">
    <text evidence="2">The sequence shown here is derived from an EMBL/GenBank/DDBJ whole genome shotgun (WGS) entry which is preliminary data.</text>
</comment>
<accession>A0ABT3BIW4</accession>